<sequence length="79" mass="9401">MQQENKVTAGVQIVDPVVDVFNGQEVEMPLKATERDVYEFFSKAGKVRDVRLIMDRNSRRSIKRSWDMKYEQEQQQHQQ</sequence>
<dbReference type="InterPro" id="IPR035979">
    <property type="entry name" value="RBD_domain_sf"/>
</dbReference>
<dbReference type="EMBL" id="CM007389">
    <property type="protein sequence ID" value="ONK58802.1"/>
    <property type="molecule type" value="Genomic_DNA"/>
</dbReference>
<accession>A0A5P1E7Z0</accession>
<name>A0A5P1E7Z0_ASPOF</name>
<evidence type="ECO:0000313" key="3">
    <source>
        <dbReference type="Proteomes" id="UP000243459"/>
    </source>
</evidence>
<dbReference type="GO" id="GO:0003723">
    <property type="term" value="F:RNA binding"/>
    <property type="evidence" value="ECO:0007669"/>
    <property type="project" value="InterPro"/>
</dbReference>
<reference evidence="3" key="1">
    <citation type="journal article" date="2017" name="Nat. Commun.">
        <title>The asparagus genome sheds light on the origin and evolution of a young Y chromosome.</title>
        <authorList>
            <person name="Harkess A."/>
            <person name="Zhou J."/>
            <person name="Xu C."/>
            <person name="Bowers J.E."/>
            <person name="Van der Hulst R."/>
            <person name="Ayyampalayam S."/>
            <person name="Mercati F."/>
            <person name="Riccardi P."/>
            <person name="McKain M.R."/>
            <person name="Kakrana A."/>
            <person name="Tang H."/>
            <person name="Ray J."/>
            <person name="Groenendijk J."/>
            <person name="Arikit S."/>
            <person name="Mathioni S.M."/>
            <person name="Nakano M."/>
            <person name="Shan H."/>
            <person name="Telgmann-Rauber A."/>
            <person name="Kanno A."/>
            <person name="Yue Z."/>
            <person name="Chen H."/>
            <person name="Li W."/>
            <person name="Chen Y."/>
            <person name="Xu X."/>
            <person name="Zhang Y."/>
            <person name="Luo S."/>
            <person name="Chen H."/>
            <person name="Gao J."/>
            <person name="Mao Z."/>
            <person name="Pires J.C."/>
            <person name="Luo M."/>
            <person name="Kudrna D."/>
            <person name="Wing R.A."/>
            <person name="Meyers B.C."/>
            <person name="Yi K."/>
            <person name="Kong H."/>
            <person name="Lavrijsen P."/>
            <person name="Sunseri F."/>
            <person name="Falavigna A."/>
            <person name="Ye Y."/>
            <person name="Leebens-Mack J.H."/>
            <person name="Chen G."/>
        </authorList>
    </citation>
    <scope>NUCLEOTIDE SEQUENCE [LARGE SCALE GENOMIC DNA]</scope>
    <source>
        <strain evidence="3">cv. DH0086</strain>
    </source>
</reference>
<dbReference type="Proteomes" id="UP000243459">
    <property type="component" value="Chromosome 9"/>
</dbReference>
<dbReference type="InterPro" id="IPR006509">
    <property type="entry name" value="RBM39_SF"/>
</dbReference>
<dbReference type="GO" id="GO:0005634">
    <property type="term" value="C:nucleus"/>
    <property type="evidence" value="ECO:0007669"/>
    <property type="project" value="InterPro"/>
</dbReference>
<dbReference type="Gene3D" id="3.30.70.330">
    <property type="match status" value="1"/>
</dbReference>
<dbReference type="Pfam" id="PF00076">
    <property type="entry name" value="RRM_1"/>
    <property type="match status" value="1"/>
</dbReference>
<proteinExistence type="predicted"/>
<organism evidence="2 3">
    <name type="scientific">Asparagus officinalis</name>
    <name type="common">Garden asparagus</name>
    <dbReference type="NCBI Taxonomy" id="4686"/>
    <lineage>
        <taxon>Eukaryota</taxon>
        <taxon>Viridiplantae</taxon>
        <taxon>Streptophyta</taxon>
        <taxon>Embryophyta</taxon>
        <taxon>Tracheophyta</taxon>
        <taxon>Spermatophyta</taxon>
        <taxon>Magnoliopsida</taxon>
        <taxon>Liliopsida</taxon>
        <taxon>Asparagales</taxon>
        <taxon>Asparagaceae</taxon>
        <taxon>Asparagoideae</taxon>
        <taxon>Asparagus</taxon>
    </lineage>
</organism>
<gene>
    <name evidence="2" type="ORF">A4U43_C09F16790</name>
</gene>
<evidence type="ECO:0000313" key="2">
    <source>
        <dbReference type="EMBL" id="ONK58802.1"/>
    </source>
</evidence>
<protein>
    <recommendedName>
        <fullName evidence="1">RRM domain-containing protein</fullName>
    </recommendedName>
</protein>
<dbReference type="InterPro" id="IPR000504">
    <property type="entry name" value="RRM_dom"/>
</dbReference>
<dbReference type="Gramene" id="ONK58802">
    <property type="protein sequence ID" value="ONK58802"/>
    <property type="gene ID" value="A4U43_C09F16790"/>
</dbReference>
<keyword evidence="3" id="KW-1185">Reference proteome</keyword>
<dbReference type="SUPFAM" id="SSF54928">
    <property type="entry name" value="RNA-binding domain, RBD"/>
    <property type="match status" value="1"/>
</dbReference>
<dbReference type="PANTHER" id="PTHR48036">
    <property type="entry name" value="SPLICING FACTOR (PAD-1), PUTATIVE (AFU_ORTHOLOGUE AFUA_1G15810)-RELATED"/>
    <property type="match status" value="1"/>
</dbReference>
<dbReference type="AlphaFoldDB" id="A0A5P1E7Z0"/>
<dbReference type="InterPro" id="IPR012677">
    <property type="entry name" value="Nucleotide-bd_a/b_plait_sf"/>
</dbReference>
<dbReference type="GO" id="GO:0006397">
    <property type="term" value="P:mRNA processing"/>
    <property type="evidence" value="ECO:0007669"/>
    <property type="project" value="InterPro"/>
</dbReference>
<feature type="domain" description="RRM" evidence="1">
    <location>
        <begin position="29"/>
        <end position="60"/>
    </location>
</feature>
<evidence type="ECO:0000259" key="1">
    <source>
        <dbReference type="Pfam" id="PF00076"/>
    </source>
</evidence>